<dbReference type="AlphaFoldDB" id="A0A2P2QCB0"/>
<evidence type="ECO:0000313" key="1">
    <source>
        <dbReference type="EMBL" id="MBX64605.1"/>
    </source>
</evidence>
<name>A0A2P2QCB0_RHIMU</name>
<proteinExistence type="predicted"/>
<dbReference type="EMBL" id="GGEC01084121">
    <property type="protein sequence ID" value="MBX64605.1"/>
    <property type="molecule type" value="Transcribed_RNA"/>
</dbReference>
<protein>
    <submittedName>
        <fullName evidence="1">Uncharacterized protein</fullName>
    </submittedName>
</protein>
<sequence length="31" mass="3737">MEPLTYHLHFALNHNDPAHLKCHNNFCAERY</sequence>
<reference evidence="1" key="1">
    <citation type="submission" date="2018-02" db="EMBL/GenBank/DDBJ databases">
        <title>Rhizophora mucronata_Transcriptome.</title>
        <authorList>
            <person name="Meera S.P."/>
            <person name="Sreeshan A."/>
            <person name="Augustine A."/>
        </authorList>
    </citation>
    <scope>NUCLEOTIDE SEQUENCE</scope>
    <source>
        <tissue evidence="1">Leaf</tissue>
    </source>
</reference>
<accession>A0A2P2QCB0</accession>
<organism evidence="1">
    <name type="scientific">Rhizophora mucronata</name>
    <name type="common">Asiatic mangrove</name>
    <dbReference type="NCBI Taxonomy" id="61149"/>
    <lineage>
        <taxon>Eukaryota</taxon>
        <taxon>Viridiplantae</taxon>
        <taxon>Streptophyta</taxon>
        <taxon>Embryophyta</taxon>
        <taxon>Tracheophyta</taxon>
        <taxon>Spermatophyta</taxon>
        <taxon>Magnoliopsida</taxon>
        <taxon>eudicotyledons</taxon>
        <taxon>Gunneridae</taxon>
        <taxon>Pentapetalae</taxon>
        <taxon>rosids</taxon>
        <taxon>fabids</taxon>
        <taxon>Malpighiales</taxon>
        <taxon>Rhizophoraceae</taxon>
        <taxon>Rhizophora</taxon>
    </lineage>
</organism>